<keyword evidence="5 13" id="KW-0255">Endonuclease</keyword>
<reference evidence="15 16" key="1">
    <citation type="submission" date="2016-06" db="EMBL/GenBank/DDBJ databases">
        <authorList>
            <person name="Kjaerup R.B."/>
            <person name="Dalgaard T.S."/>
            <person name="Juul-Madsen H.R."/>
        </authorList>
    </citation>
    <scope>NUCLEOTIDE SEQUENCE [LARGE SCALE GENOMIC DNA]</scope>
    <source>
        <strain evidence="15">2</strain>
    </source>
</reference>
<evidence type="ECO:0000256" key="5">
    <source>
        <dbReference type="ARBA" id="ARBA00022759"/>
    </source>
</evidence>
<dbReference type="GO" id="GO:0000287">
    <property type="term" value="F:magnesium ion binding"/>
    <property type="evidence" value="ECO:0007669"/>
    <property type="project" value="UniProtKB-UniRule"/>
</dbReference>
<dbReference type="FunFam" id="3.30.420.10:FF:000002">
    <property type="entry name" value="Crossover junction endodeoxyribonuclease RuvC"/>
    <property type="match status" value="1"/>
</dbReference>
<gene>
    <name evidence="13" type="primary">ruvC</name>
    <name evidence="15" type="ORF">PROAA_530009</name>
</gene>
<keyword evidence="4 13" id="KW-0479">Metal-binding</keyword>
<dbReference type="InterPro" id="IPR020563">
    <property type="entry name" value="X-over_junc_endoDNase_Mg_BS"/>
</dbReference>
<evidence type="ECO:0000256" key="4">
    <source>
        <dbReference type="ARBA" id="ARBA00022723"/>
    </source>
</evidence>
<dbReference type="Gene3D" id="3.30.420.10">
    <property type="entry name" value="Ribonuclease H-like superfamily/Ribonuclease H"/>
    <property type="match status" value="1"/>
</dbReference>
<dbReference type="GO" id="GO:0003677">
    <property type="term" value="F:DNA binding"/>
    <property type="evidence" value="ECO:0007669"/>
    <property type="project" value="UniProtKB-KW"/>
</dbReference>
<comment type="subcellular location">
    <subcellularLocation>
        <location evidence="13">Cytoplasm</location>
    </subcellularLocation>
</comment>
<keyword evidence="9 13" id="KW-0238">DNA-binding</keyword>
<sequence length="276" mass="29579">MTRLNERTADRLAIGISREKSPAQADGVLSLHIERCSAPSGYPEWWLRVMRSSAQLSIRPDQHATTRYTVRCPVKPRHERIALIQKANCSIRILGIDPGLRITGFGVIEMSGNTLTYVASGCIKTDAKTSLPTRLGAIHSGLRELVAQYQPDQAIVEIVFVNANPQSTLLLGQARGAAITALVADGLEVAEYTALQVKQAVVGNGHADKAQVQHMVRRLLALPGDISADAADALACAITHAHGGQGLGHGAAALATKGFRVRNGRMIMGKQKESEK</sequence>
<evidence type="ECO:0000256" key="10">
    <source>
        <dbReference type="ARBA" id="ARBA00023172"/>
    </source>
</evidence>
<name>A0A1A8Y0P4_9RHOO</name>
<evidence type="ECO:0000256" key="1">
    <source>
        <dbReference type="ARBA" id="ARBA00009518"/>
    </source>
</evidence>
<comment type="function">
    <text evidence="13">The RuvA-RuvB-RuvC complex processes Holliday junction (HJ) DNA during genetic recombination and DNA repair. Endonuclease that resolves HJ intermediates. Cleaves cruciform DNA by making single-stranded nicks across the HJ at symmetrical positions within the homologous arms, yielding a 5'-phosphate and a 3'-hydroxyl group; requires a central core of homology in the junction. The consensus cleavage sequence is 5'-(A/T)TT(C/G)-3'. Cleavage occurs on the 3'-side of the TT dinucleotide at the point of strand exchange. HJ branch migration catalyzed by RuvA-RuvB allows RuvC to scan DNA until it finds its consensus sequence, where it cleaves and resolves the cruciform DNA.</text>
</comment>
<evidence type="ECO:0000256" key="3">
    <source>
        <dbReference type="ARBA" id="ARBA00022722"/>
    </source>
</evidence>
<dbReference type="Proteomes" id="UP000199600">
    <property type="component" value="Unassembled WGS sequence"/>
</dbReference>
<dbReference type="HAMAP" id="MF_00034">
    <property type="entry name" value="RuvC"/>
    <property type="match status" value="1"/>
</dbReference>
<keyword evidence="3 13" id="KW-0540">Nuclease</keyword>
<dbReference type="EMBL" id="FLQY01000355">
    <property type="protein sequence ID" value="SBT10531.1"/>
    <property type="molecule type" value="Genomic_DNA"/>
</dbReference>
<evidence type="ECO:0000256" key="6">
    <source>
        <dbReference type="ARBA" id="ARBA00022763"/>
    </source>
</evidence>
<evidence type="ECO:0000256" key="12">
    <source>
        <dbReference type="ARBA" id="ARBA00029354"/>
    </source>
</evidence>
<keyword evidence="7 13" id="KW-0378">Hydrolase</keyword>
<evidence type="ECO:0000256" key="8">
    <source>
        <dbReference type="ARBA" id="ARBA00022842"/>
    </source>
</evidence>
<dbReference type="InterPro" id="IPR002176">
    <property type="entry name" value="X-over_junc_endoDNase_RuvC"/>
</dbReference>
<dbReference type="NCBIfam" id="TIGR00228">
    <property type="entry name" value="ruvC"/>
    <property type="match status" value="1"/>
</dbReference>
<keyword evidence="2 13" id="KW-0963">Cytoplasm</keyword>
<keyword evidence="11 13" id="KW-0234">DNA repair</keyword>
<feature type="active site" evidence="13">
    <location>
        <position position="229"/>
    </location>
</feature>
<comment type="subunit">
    <text evidence="13">Homodimer which binds Holliday junction (HJ) DNA. The HJ becomes 2-fold symmetrical on binding to RuvC with unstacked arms; it has a different conformation from HJ DNA in complex with RuvA. In the full resolvosome a probable DNA-RuvA(4)-RuvB(12)-RuvC(2) complex forms which resolves the HJ.</text>
</comment>
<organism evidence="15 16">
    <name type="scientific">Candidatus Propionivibrio aalborgensis</name>
    <dbReference type="NCBI Taxonomy" id="1860101"/>
    <lineage>
        <taxon>Bacteria</taxon>
        <taxon>Pseudomonadati</taxon>
        <taxon>Pseudomonadota</taxon>
        <taxon>Betaproteobacteria</taxon>
        <taxon>Rhodocyclales</taxon>
        <taxon>Rhodocyclaceae</taxon>
        <taxon>Propionivibrio</taxon>
    </lineage>
</organism>
<comment type="catalytic activity">
    <reaction evidence="12 13">
        <text>Endonucleolytic cleavage at a junction such as a reciprocal single-stranded crossover between two homologous DNA duplexes (Holliday junction).</text>
        <dbReference type="EC" id="3.1.21.10"/>
    </reaction>
</comment>
<dbReference type="InterPro" id="IPR036397">
    <property type="entry name" value="RNaseH_sf"/>
</dbReference>
<evidence type="ECO:0000256" key="11">
    <source>
        <dbReference type="ARBA" id="ARBA00023204"/>
    </source>
</evidence>
<dbReference type="SUPFAM" id="SSF53098">
    <property type="entry name" value="Ribonuclease H-like"/>
    <property type="match status" value="1"/>
</dbReference>
<protein>
    <recommendedName>
        <fullName evidence="13 14">Crossover junction endodeoxyribonuclease RuvC</fullName>
        <ecNumber evidence="13 14">3.1.21.10</ecNumber>
    </recommendedName>
    <alternativeName>
        <fullName evidence="13">Holliday junction nuclease RuvC</fullName>
    </alternativeName>
    <alternativeName>
        <fullName evidence="13">Holliday junction resolvase RuvC</fullName>
    </alternativeName>
</protein>
<dbReference type="GO" id="GO:0006310">
    <property type="term" value="P:DNA recombination"/>
    <property type="evidence" value="ECO:0007669"/>
    <property type="project" value="UniProtKB-UniRule"/>
</dbReference>
<feature type="active site" evidence="13">
    <location>
        <position position="157"/>
    </location>
</feature>
<dbReference type="InterPro" id="IPR012337">
    <property type="entry name" value="RNaseH-like_sf"/>
</dbReference>
<dbReference type="CDD" id="cd16962">
    <property type="entry name" value="RuvC"/>
    <property type="match status" value="1"/>
</dbReference>
<keyword evidence="8 13" id="KW-0460">Magnesium</keyword>
<accession>A0A1A8Y0P4</accession>
<dbReference type="GO" id="GO:0048476">
    <property type="term" value="C:Holliday junction resolvase complex"/>
    <property type="evidence" value="ECO:0007669"/>
    <property type="project" value="UniProtKB-UniRule"/>
</dbReference>
<feature type="binding site" evidence="13">
    <location>
        <position position="157"/>
    </location>
    <ligand>
        <name>Mg(2+)</name>
        <dbReference type="ChEBI" id="CHEBI:18420"/>
        <label>2</label>
    </ligand>
</feature>
<keyword evidence="10 13" id="KW-0233">DNA recombination</keyword>
<dbReference type="PANTHER" id="PTHR30194">
    <property type="entry name" value="CROSSOVER JUNCTION ENDODEOXYRIBONUCLEASE RUVC"/>
    <property type="match status" value="1"/>
</dbReference>
<dbReference type="GO" id="GO:0005737">
    <property type="term" value="C:cytoplasm"/>
    <property type="evidence" value="ECO:0007669"/>
    <property type="project" value="UniProtKB-SubCell"/>
</dbReference>
<dbReference type="PROSITE" id="PS01321">
    <property type="entry name" value="RUVC"/>
    <property type="match status" value="1"/>
</dbReference>
<keyword evidence="16" id="KW-1185">Reference proteome</keyword>
<dbReference type="PRINTS" id="PR00696">
    <property type="entry name" value="RSOLVASERUVC"/>
</dbReference>
<proteinExistence type="inferred from homology"/>
<evidence type="ECO:0000313" key="16">
    <source>
        <dbReference type="Proteomes" id="UP000199600"/>
    </source>
</evidence>
<keyword evidence="6 13" id="KW-0227">DNA damage</keyword>
<feature type="binding site" evidence="13">
    <location>
        <position position="97"/>
    </location>
    <ligand>
        <name>Mg(2+)</name>
        <dbReference type="ChEBI" id="CHEBI:18420"/>
        <label>1</label>
    </ligand>
</feature>
<dbReference type="AlphaFoldDB" id="A0A1A8Y0P4"/>
<evidence type="ECO:0000256" key="7">
    <source>
        <dbReference type="ARBA" id="ARBA00022801"/>
    </source>
</evidence>
<evidence type="ECO:0000256" key="13">
    <source>
        <dbReference type="HAMAP-Rule" id="MF_00034"/>
    </source>
</evidence>
<evidence type="ECO:0000256" key="14">
    <source>
        <dbReference type="NCBIfam" id="TIGR00228"/>
    </source>
</evidence>
<dbReference type="GO" id="GO:0006281">
    <property type="term" value="P:DNA repair"/>
    <property type="evidence" value="ECO:0007669"/>
    <property type="project" value="UniProtKB-UniRule"/>
</dbReference>
<comment type="cofactor">
    <cofactor evidence="13">
        <name>Mg(2+)</name>
        <dbReference type="ChEBI" id="CHEBI:18420"/>
    </cofactor>
    <text evidence="13">Binds 2 Mg(2+) ion per subunit.</text>
</comment>
<dbReference type="GO" id="GO:0008821">
    <property type="term" value="F:crossover junction DNA endonuclease activity"/>
    <property type="evidence" value="ECO:0007669"/>
    <property type="project" value="UniProtKB-UniRule"/>
</dbReference>
<feature type="binding site" evidence="13">
    <location>
        <position position="229"/>
    </location>
    <ligand>
        <name>Mg(2+)</name>
        <dbReference type="ChEBI" id="CHEBI:18420"/>
        <label>1</label>
    </ligand>
</feature>
<evidence type="ECO:0000256" key="9">
    <source>
        <dbReference type="ARBA" id="ARBA00023125"/>
    </source>
</evidence>
<comment type="similarity">
    <text evidence="1 13">Belongs to the RuvC family.</text>
</comment>
<dbReference type="PANTHER" id="PTHR30194:SF3">
    <property type="entry name" value="CROSSOVER JUNCTION ENDODEOXYRIBONUCLEASE RUVC"/>
    <property type="match status" value="1"/>
</dbReference>
<evidence type="ECO:0000313" key="15">
    <source>
        <dbReference type="EMBL" id="SBT10531.1"/>
    </source>
</evidence>
<dbReference type="EC" id="3.1.21.10" evidence="13 14"/>
<evidence type="ECO:0000256" key="2">
    <source>
        <dbReference type="ARBA" id="ARBA00022490"/>
    </source>
</evidence>
<dbReference type="Pfam" id="PF02075">
    <property type="entry name" value="RuvC"/>
    <property type="match status" value="1"/>
</dbReference>
<feature type="active site" evidence="13">
    <location>
        <position position="97"/>
    </location>
</feature>